<accession>A0ABY6MNE4</accession>
<name>A0ABY6MNE4_9BACT</name>
<proteinExistence type="predicted"/>
<keyword evidence="1" id="KW-0732">Signal</keyword>
<feature type="signal peptide" evidence="1">
    <location>
        <begin position="1"/>
        <end position="20"/>
    </location>
</feature>
<feature type="chain" id="PRO_5046800993" description="Collagen-like protein" evidence="1">
    <location>
        <begin position="21"/>
        <end position="175"/>
    </location>
</feature>
<protein>
    <recommendedName>
        <fullName evidence="4">Collagen-like protein</fullName>
    </recommendedName>
</protein>
<dbReference type="RefSeq" id="WP_264811379.1">
    <property type="nucleotide sequence ID" value="NZ_CP110226.1"/>
</dbReference>
<evidence type="ECO:0000313" key="2">
    <source>
        <dbReference type="EMBL" id="UZD24670.1"/>
    </source>
</evidence>
<evidence type="ECO:0000313" key="3">
    <source>
        <dbReference type="Proteomes" id="UP001163156"/>
    </source>
</evidence>
<organism evidence="2 3">
    <name type="scientific">Algoriphagus halophytocola</name>
    <dbReference type="NCBI Taxonomy" id="2991499"/>
    <lineage>
        <taxon>Bacteria</taxon>
        <taxon>Pseudomonadati</taxon>
        <taxon>Bacteroidota</taxon>
        <taxon>Cytophagia</taxon>
        <taxon>Cytophagales</taxon>
        <taxon>Cyclobacteriaceae</taxon>
        <taxon>Algoriphagus</taxon>
    </lineage>
</organism>
<reference evidence="2" key="1">
    <citation type="submission" date="2022-10" db="EMBL/GenBank/DDBJ databases">
        <title>Algoriphagus sp. a novel bacteria isolate from halophytes salicornia europaea.</title>
        <authorList>
            <person name="Peng Y."/>
            <person name="Jiang L."/>
            <person name="Lee J."/>
        </authorList>
    </citation>
    <scope>NUCLEOTIDE SEQUENCE</scope>
    <source>
        <strain evidence="2">TR-M5</strain>
    </source>
</reference>
<dbReference type="Proteomes" id="UP001163156">
    <property type="component" value="Chromosome"/>
</dbReference>
<dbReference type="EMBL" id="CP110226">
    <property type="protein sequence ID" value="UZD24670.1"/>
    <property type="molecule type" value="Genomic_DNA"/>
</dbReference>
<keyword evidence="3" id="KW-1185">Reference proteome</keyword>
<evidence type="ECO:0000256" key="1">
    <source>
        <dbReference type="SAM" id="SignalP"/>
    </source>
</evidence>
<sequence length="175" mass="19642">MRKITAVLALVGLFTFQACEGPMGPEGPQGIPGEDGVNILGTTYEVEIDFTPENNHSDLFQFPAANVESDVILVYRLAGVDDGRDIWTMLPQNFFFQEGVLIYNFDFTLDDFSIFMDGPIDYELLGPDWTDGQIFRVVVVPSDFPAARIDFSDYEATMKMLDIEDADFLRLDSSK</sequence>
<evidence type="ECO:0008006" key="4">
    <source>
        <dbReference type="Google" id="ProtNLM"/>
    </source>
</evidence>
<dbReference type="PROSITE" id="PS51257">
    <property type="entry name" value="PROKAR_LIPOPROTEIN"/>
    <property type="match status" value="1"/>
</dbReference>
<gene>
    <name evidence="2" type="ORF">OM944_09245</name>
</gene>